<proteinExistence type="predicted"/>
<dbReference type="Pfam" id="PF08448">
    <property type="entry name" value="PAS_4"/>
    <property type="match status" value="1"/>
</dbReference>
<dbReference type="AlphaFoldDB" id="A0A5P8VTI1"/>
<dbReference type="InterPro" id="IPR004358">
    <property type="entry name" value="Sig_transdc_His_kin-like_C"/>
</dbReference>
<name>A0A5P8VTI1_9NOSO</name>
<dbReference type="SUPFAM" id="SSF55785">
    <property type="entry name" value="PYP-like sensor domain (PAS domain)"/>
    <property type="match status" value="1"/>
</dbReference>
<dbReference type="SUPFAM" id="SSF47384">
    <property type="entry name" value="Homodimeric domain of signal transducing histidine kinase"/>
    <property type="match status" value="1"/>
</dbReference>
<feature type="domain" description="PAS" evidence="8">
    <location>
        <begin position="22"/>
        <end position="68"/>
    </location>
</feature>
<dbReference type="InterPro" id="IPR005467">
    <property type="entry name" value="His_kinase_dom"/>
</dbReference>
<dbReference type="EC" id="2.7.13.3" evidence="2"/>
<keyword evidence="3" id="KW-0597">Phosphoprotein</keyword>
<dbReference type="InterPro" id="IPR036097">
    <property type="entry name" value="HisK_dim/P_sf"/>
</dbReference>
<evidence type="ECO:0000256" key="1">
    <source>
        <dbReference type="ARBA" id="ARBA00000085"/>
    </source>
</evidence>
<gene>
    <name evidence="10" type="ORF">GXM_01218</name>
</gene>
<dbReference type="SUPFAM" id="SSF55874">
    <property type="entry name" value="ATPase domain of HSP90 chaperone/DNA topoisomerase II/histidine kinase"/>
    <property type="match status" value="1"/>
</dbReference>
<dbReference type="PROSITE" id="PS50109">
    <property type="entry name" value="HIS_KIN"/>
    <property type="match status" value="1"/>
</dbReference>
<evidence type="ECO:0000256" key="3">
    <source>
        <dbReference type="ARBA" id="ARBA00022553"/>
    </source>
</evidence>
<evidence type="ECO:0000259" key="7">
    <source>
        <dbReference type="PROSITE" id="PS50109"/>
    </source>
</evidence>
<dbReference type="InterPro" id="IPR000700">
    <property type="entry name" value="PAS-assoc_C"/>
</dbReference>
<evidence type="ECO:0000313" key="11">
    <source>
        <dbReference type="Proteomes" id="UP000326678"/>
    </source>
</evidence>
<dbReference type="Proteomes" id="UP000326678">
    <property type="component" value="Chromosome Gxm1"/>
</dbReference>
<dbReference type="InterPro" id="IPR013656">
    <property type="entry name" value="PAS_4"/>
</dbReference>
<dbReference type="GO" id="GO:0000155">
    <property type="term" value="F:phosphorelay sensor kinase activity"/>
    <property type="evidence" value="ECO:0007669"/>
    <property type="project" value="InterPro"/>
</dbReference>
<sequence>MNDFKSLNGSSHKQYTQQQNFSLAFLLRMINGISDPIFLKNDQHQWILLNDAFCNFIGHSQEELIGKSDYDVFSKAEADVFWEKDELVFTTGITHENEELFTDSDGATHSILTKKYLFKDDLGNRFLVGIIRDLTEQKQVEAALRRSNAVLKQTEADLRQQAQELETALSKLQNTQIQLIQSEKMSSLGQLVAGVAHEINNPVSFIYGNISPADEYTKNLFSLLELYEKHYPQPVKAIHEFTNLIELDFLRSDLPKLFQSMMIGAERIREIVLSLRTFSRVDEAEMKRVDIHEGIDSTMMIIQSRLKATDQRPKIEVIKEYGNLPLVECYAGQLNQVFMNILVNAIDALEDSSVTGRWTTKKRLKTDNPRIYIRTKLLTPNQVTIGIADNGLGIPENVKKQLFNPFFTTKTVGKGTGMGLAISHQIITERHGGSLECISQPGVGAEFIIRIPLIQQRQISNP</sequence>
<dbReference type="Gene3D" id="1.10.287.130">
    <property type="match status" value="1"/>
</dbReference>
<dbReference type="CDD" id="cd00130">
    <property type="entry name" value="PAS"/>
    <property type="match status" value="1"/>
</dbReference>
<protein>
    <recommendedName>
        <fullName evidence="2">histidine kinase</fullName>
        <ecNumber evidence="2">2.7.13.3</ecNumber>
    </recommendedName>
</protein>
<dbReference type="SMART" id="SM00387">
    <property type="entry name" value="HATPase_c"/>
    <property type="match status" value="1"/>
</dbReference>
<dbReference type="Gene3D" id="3.30.450.20">
    <property type="entry name" value="PAS domain"/>
    <property type="match status" value="1"/>
</dbReference>
<dbReference type="Gene3D" id="3.30.565.10">
    <property type="entry name" value="Histidine kinase-like ATPase, C-terminal domain"/>
    <property type="match status" value="1"/>
</dbReference>
<dbReference type="InterPro" id="IPR003661">
    <property type="entry name" value="HisK_dim/P_dom"/>
</dbReference>
<dbReference type="PANTHER" id="PTHR43065">
    <property type="entry name" value="SENSOR HISTIDINE KINASE"/>
    <property type="match status" value="1"/>
</dbReference>
<accession>A0A5P8VTI1</accession>
<comment type="catalytic activity">
    <reaction evidence="1">
        <text>ATP + protein L-histidine = ADP + protein N-phospho-L-histidine.</text>
        <dbReference type="EC" id="2.7.13.3"/>
    </reaction>
</comment>
<keyword evidence="6" id="KW-0175">Coiled coil</keyword>
<dbReference type="PROSITE" id="PS50112">
    <property type="entry name" value="PAS"/>
    <property type="match status" value="1"/>
</dbReference>
<dbReference type="Pfam" id="PF02518">
    <property type="entry name" value="HATPase_c"/>
    <property type="match status" value="1"/>
</dbReference>
<dbReference type="PANTHER" id="PTHR43065:SF50">
    <property type="entry name" value="HISTIDINE KINASE"/>
    <property type="match status" value="1"/>
</dbReference>
<evidence type="ECO:0000256" key="6">
    <source>
        <dbReference type="SAM" id="Coils"/>
    </source>
</evidence>
<dbReference type="InterPro" id="IPR000014">
    <property type="entry name" value="PAS"/>
</dbReference>
<organism evidence="10 11">
    <name type="scientific">Nostoc sphaeroides CCNUC1</name>
    <dbReference type="NCBI Taxonomy" id="2653204"/>
    <lineage>
        <taxon>Bacteria</taxon>
        <taxon>Bacillati</taxon>
        <taxon>Cyanobacteriota</taxon>
        <taxon>Cyanophyceae</taxon>
        <taxon>Nostocales</taxon>
        <taxon>Nostocaceae</taxon>
        <taxon>Nostoc</taxon>
    </lineage>
</organism>
<evidence type="ECO:0000256" key="5">
    <source>
        <dbReference type="ARBA" id="ARBA00023012"/>
    </source>
</evidence>
<dbReference type="KEGG" id="nsh:GXM_01218"/>
<keyword evidence="4 10" id="KW-0418">Kinase</keyword>
<feature type="domain" description="Histidine kinase" evidence="7">
    <location>
        <begin position="194"/>
        <end position="455"/>
    </location>
</feature>
<dbReference type="EMBL" id="CP045226">
    <property type="protein sequence ID" value="QFS43745.1"/>
    <property type="molecule type" value="Genomic_DNA"/>
</dbReference>
<evidence type="ECO:0000313" key="10">
    <source>
        <dbReference type="EMBL" id="QFS43745.1"/>
    </source>
</evidence>
<evidence type="ECO:0000259" key="9">
    <source>
        <dbReference type="PROSITE" id="PS50113"/>
    </source>
</evidence>
<evidence type="ECO:0000256" key="2">
    <source>
        <dbReference type="ARBA" id="ARBA00012438"/>
    </source>
</evidence>
<dbReference type="InterPro" id="IPR003594">
    <property type="entry name" value="HATPase_dom"/>
</dbReference>
<dbReference type="CDD" id="cd00082">
    <property type="entry name" value="HisKA"/>
    <property type="match status" value="1"/>
</dbReference>
<evidence type="ECO:0000259" key="8">
    <source>
        <dbReference type="PROSITE" id="PS50112"/>
    </source>
</evidence>
<dbReference type="PRINTS" id="PR00344">
    <property type="entry name" value="BCTRLSENSOR"/>
</dbReference>
<reference evidence="10 11" key="1">
    <citation type="submission" date="2019-10" db="EMBL/GenBank/DDBJ databases">
        <title>Genomic and transcriptomic insights into the perfect genentic adaptation of a filamentous nitrogen-fixing cyanobacterium to rice fields.</title>
        <authorList>
            <person name="Chen Z."/>
        </authorList>
    </citation>
    <scope>NUCLEOTIDE SEQUENCE [LARGE SCALE GENOMIC DNA]</scope>
    <source>
        <strain evidence="10">CCNUC1</strain>
    </source>
</reference>
<keyword evidence="11" id="KW-1185">Reference proteome</keyword>
<dbReference type="PROSITE" id="PS50113">
    <property type="entry name" value="PAC"/>
    <property type="match status" value="1"/>
</dbReference>
<keyword evidence="4 10" id="KW-0808">Transferase</keyword>
<dbReference type="InterPro" id="IPR035965">
    <property type="entry name" value="PAS-like_dom_sf"/>
</dbReference>
<dbReference type="NCBIfam" id="TIGR00229">
    <property type="entry name" value="sensory_box"/>
    <property type="match status" value="1"/>
</dbReference>
<evidence type="ECO:0000256" key="4">
    <source>
        <dbReference type="ARBA" id="ARBA00022777"/>
    </source>
</evidence>
<dbReference type="SMART" id="SM00091">
    <property type="entry name" value="PAS"/>
    <property type="match status" value="1"/>
</dbReference>
<feature type="coiled-coil region" evidence="6">
    <location>
        <begin position="144"/>
        <end position="178"/>
    </location>
</feature>
<dbReference type="InterPro" id="IPR036890">
    <property type="entry name" value="HATPase_C_sf"/>
</dbReference>
<keyword evidence="5" id="KW-0902">Two-component regulatory system</keyword>
<feature type="domain" description="PAC" evidence="9">
    <location>
        <begin position="95"/>
        <end position="146"/>
    </location>
</feature>
<dbReference type="RefSeq" id="WP_152588372.1">
    <property type="nucleotide sequence ID" value="NZ_CP045226.1"/>
</dbReference>